<reference evidence="1 2" key="1">
    <citation type="submission" date="2019-08" db="EMBL/GenBank/DDBJ databases">
        <title>Six bacteriophages against potato bacterial diseases.</title>
        <authorList>
            <person name="Zhang X."/>
            <person name="Kering K."/>
        </authorList>
    </citation>
    <scope>NUCLEOTIDE SEQUENCE [LARGE SCALE GENOMIC DNA]</scope>
</reference>
<evidence type="ECO:0000313" key="2">
    <source>
        <dbReference type="Proteomes" id="UP000326781"/>
    </source>
</evidence>
<evidence type="ECO:0000313" key="1">
    <source>
        <dbReference type="EMBL" id="QFP93871.1"/>
    </source>
</evidence>
<name>A0A5P8D5D6_9CAUD</name>
<accession>A0A5P8D5D6</accession>
<protein>
    <submittedName>
        <fullName evidence="1">Uncharacterized protein</fullName>
    </submittedName>
</protein>
<sequence length="117" mass="11868">MGSLTLATRNSILDGLKLKTIKLHSGNPTDAGTALAVAGAQADFAVSAAANGAVQSTGSVEITVTVTGSNVTVSHYSLWDDNATTPKCLATGELAAARVYASTGKYIVNTLTVDLNK</sequence>
<organism evidence="1 2">
    <name type="scientific">Pectobacterium phage Wc4</name>
    <dbReference type="NCBI Taxonomy" id="2652428"/>
    <lineage>
        <taxon>Viruses</taxon>
        <taxon>Duplodnaviria</taxon>
        <taxon>Heunggongvirae</taxon>
        <taxon>Uroviricota</taxon>
        <taxon>Caudoviricetes</taxon>
        <taxon>Andersonviridae</taxon>
        <taxon>Andersonviridae incertae sedis</taxon>
        <taxon>Arnovirus</taxon>
        <taxon>Arnovirus Wc4</taxon>
    </lineage>
</organism>
<proteinExistence type="predicted"/>
<dbReference type="Pfam" id="PF23140">
    <property type="entry name" value="Gp80"/>
    <property type="match status" value="1"/>
</dbReference>
<keyword evidence="2" id="KW-1185">Reference proteome</keyword>
<dbReference type="InterPro" id="IPR056908">
    <property type="entry name" value="Gp80-like"/>
</dbReference>
<dbReference type="Proteomes" id="UP000326781">
    <property type="component" value="Segment"/>
</dbReference>
<dbReference type="EMBL" id="MN270891">
    <property type="protein sequence ID" value="QFP93871.1"/>
    <property type="molecule type" value="Genomic_DNA"/>
</dbReference>